<evidence type="ECO:0000313" key="2">
    <source>
        <dbReference type="EMBL" id="GAA4083893.1"/>
    </source>
</evidence>
<reference evidence="3" key="1">
    <citation type="journal article" date="2019" name="Int. J. Syst. Evol. Microbiol.">
        <title>The Global Catalogue of Microorganisms (GCM) 10K type strain sequencing project: providing services to taxonomists for standard genome sequencing and annotation.</title>
        <authorList>
            <consortium name="The Broad Institute Genomics Platform"/>
            <consortium name="The Broad Institute Genome Sequencing Center for Infectious Disease"/>
            <person name="Wu L."/>
            <person name="Ma J."/>
        </authorList>
    </citation>
    <scope>NUCLEOTIDE SEQUENCE [LARGE SCALE GENOMIC DNA]</scope>
    <source>
        <strain evidence="3">JCM 16925</strain>
    </source>
</reference>
<keyword evidence="3" id="KW-1185">Reference proteome</keyword>
<dbReference type="Proteomes" id="UP001499984">
    <property type="component" value="Unassembled WGS sequence"/>
</dbReference>
<gene>
    <name evidence="2" type="ORF">GCM10022233_77170</name>
</gene>
<evidence type="ECO:0000256" key="1">
    <source>
        <dbReference type="SAM" id="MobiDB-lite"/>
    </source>
</evidence>
<dbReference type="EMBL" id="BAAAZY010000028">
    <property type="protein sequence ID" value="GAA4083893.1"/>
    <property type="molecule type" value="Genomic_DNA"/>
</dbReference>
<accession>A0ABP7W8Z3</accession>
<feature type="region of interest" description="Disordered" evidence="1">
    <location>
        <begin position="60"/>
        <end position="83"/>
    </location>
</feature>
<comment type="caution">
    <text evidence="2">The sequence shown here is derived from an EMBL/GenBank/DDBJ whole genome shotgun (WGS) entry which is preliminary data.</text>
</comment>
<sequence>MARAGRTRVVQCRALVGVGVHAYAAQGRPERLAVHGHHGAQSGAGVVVEQDLLGAVGTEAAEDGRCASEPVPRDTPDFHHSFS</sequence>
<feature type="compositionally biased region" description="Basic and acidic residues" evidence="1">
    <location>
        <begin position="62"/>
        <end position="83"/>
    </location>
</feature>
<name>A0ABP7W8Z3_9ACTN</name>
<protein>
    <submittedName>
        <fullName evidence="2">Uncharacterized protein</fullName>
    </submittedName>
</protein>
<proteinExistence type="predicted"/>
<evidence type="ECO:0000313" key="3">
    <source>
        <dbReference type="Proteomes" id="UP001499984"/>
    </source>
</evidence>
<organism evidence="2 3">
    <name type="scientific">Streptomyces shaanxiensis</name>
    <dbReference type="NCBI Taxonomy" id="653357"/>
    <lineage>
        <taxon>Bacteria</taxon>
        <taxon>Bacillati</taxon>
        <taxon>Actinomycetota</taxon>
        <taxon>Actinomycetes</taxon>
        <taxon>Kitasatosporales</taxon>
        <taxon>Streptomycetaceae</taxon>
        <taxon>Streptomyces</taxon>
    </lineage>
</organism>